<reference evidence="1 2" key="1">
    <citation type="submission" date="2022-08" db="EMBL/GenBank/DDBJ databases">
        <title>Bacterial and archaeal communities from various locations to study Microbial Dark Matter (Phase II).</title>
        <authorList>
            <person name="Stepanauskas R."/>
        </authorList>
    </citation>
    <scope>NUCLEOTIDE SEQUENCE [LARGE SCALE GENOMIC DNA]</scope>
    <source>
        <strain evidence="1 2">PD1</strain>
    </source>
</reference>
<dbReference type="NCBIfam" id="TIGR02595">
    <property type="entry name" value="PEP_CTERM"/>
    <property type="match status" value="1"/>
</dbReference>
<comment type="caution">
    <text evidence="1">The sequence shown here is derived from an EMBL/GenBank/DDBJ whole genome shotgun (WGS) entry which is preliminary data.</text>
</comment>
<dbReference type="RefSeq" id="WP_259093684.1">
    <property type="nucleotide sequence ID" value="NZ_CP130454.1"/>
</dbReference>
<dbReference type="InterPro" id="IPR013424">
    <property type="entry name" value="Ice-binding_C"/>
</dbReference>
<accession>A0ABT2EJV2</accession>
<dbReference type="Proteomes" id="UP001204798">
    <property type="component" value="Unassembled WGS sequence"/>
</dbReference>
<sequence length="234" mass="25471">MRAAKLVWLVALTATIVCGVDRAIALPTLQLYIEGATYDPNTETWVIGKSEFVLWVIGDVQKFGAIYDVKLAAAVRSNESGNITLTPTTTHLVTDPSLPPTPTPTSNFPSDDGAIPIMHDGRPLPSHGIYGPGVKFYEWSLGDFTLTDSPIGDFSNGFPTEFPKWGQINAYIVTVSGFSWVHFDAYGYIVKPNPGEQSVFAPLSHDAQYTPEPATFVLLLIGGALLLRRKSGWK</sequence>
<protein>
    <recommendedName>
        <fullName evidence="3">PEP-CTERM protein-sorting domain-containing protein</fullName>
    </recommendedName>
</protein>
<name>A0ABT2EJV2_9BACT</name>
<dbReference type="NCBIfam" id="NF038141">
    <property type="entry name" value="choice_anch_N"/>
    <property type="match status" value="1"/>
</dbReference>
<keyword evidence="2" id="KW-1185">Reference proteome</keyword>
<gene>
    <name evidence="1" type="ORF">M2350_000568</name>
</gene>
<dbReference type="EMBL" id="JANUCP010000001">
    <property type="protein sequence ID" value="MCS3918171.1"/>
    <property type="molecule type" value="Genomic_DNA"/>
</dbReference>
<evidence type="ECO:0008006" key="3">
    <source>
        <dbReference type="Google" id="ProtNLM"/>
    </source>
</evidence>
<evidence type="ECO:0000313" key="1">
    <source>
        <dbReference type="EMBL" id="MCS3918171.1"/>
    </source>
</evidence>
<proteinExistence type="predicted"/>
<organism evidence="1 2">
    <name type="scientific">Candidatus Fervidibacter sacchari</name>
    <dbReference type="NCBI Taxonomy" id="1448929"/>
    <lineage>
        <taxon>Bacteria</taxon>
        <taxon>Candidatus Fervidibacterota</taxon>
        <taxon>Candidatus Fervidibacter</taxon>
    </lineage>
</organism>
<evidence type="ECO:0000313" key="2">
    <source>
        <dbReference type="Proteomes" id="UP001204798"/>
    </source>
</evidence>